<keyword evidence="2" id="KW-0472">Membrane</keyword>
<accession>A0AAV9PI69</accession>
<dbReference type="AlphaFoldDB" id="A0AAV9PI69"/>
<dbReference type="EMBL" id="JAVRRT010000003">
    <property type="protein sequence ID" value="KAK5173492.1"/>
    <property type="molecule type" value="Genomic_DNA"/>
</dbReference>
<dbReference type="Proteomes" id="UP001337655">
    <property type="component" value="Unassembled WGS sequence"/>
</dbReference>
<comment type="caution">
    <text evidence="3">The sequence shown here is derived from an EMBL/GenBank/DDBJ whole genome shotgun (WGS) entry which is preliminary data.</text>
</comment>
<dbReference type="GeneID" id="89923520"/>
<sequence>MASSTNFGASIVPPTKEAHTDLTIPPAFDSPALTPAASREDLADASTDHQRVPIHSPFYTHPPASFERIHSRNNSTATPVANEKDVEAGLATPLTNHPFRSKVSIDCSKECKMWPSKQTLVASKNAEKKRRRENQTCGHLVGPVQDWWGLKTKRQRLIMKIMLALFVLGVVVAIAVGITIAVNGSVYVSDNHSEKIPEPDASK</sequence>
<evidence type="ECO:0000313" key="3">
    <source>
        <dbReference type="EMBL" id="KAK5173492.1"/>
    </source>
</evidence>
<keyword evidence="4" id="KW-1185">Reference proteome</keyword>
<gene>
    <name evidence="3" type="ORF">LTR77_002173</name>
</gene>
<proteinExistence type="predicted"/>
<feature type="compositionally biased region" description="Basic and acidic residues" evidence="1">
    <location>
        <begin position="38"/>
        <end position="51"/>
    </location>
</feature>
<keyword evidence="2" id="KW-1133">Transmembrane helix</keyword>
<organism evidence="3 4">
    <name type="scientific">Saxophila tyrrhenica</name>
    <dbReference type="NCBI Taxonomy" id="1690608"/>
    <lineage>
        <taxon>Eukaryota</taxon>
        <taxon>Fungi</taxon>
        <taxon>Dikarya</taxon>
        <taxon>Ascomycota</taxon>
        <taxon>Pezizomycotina</taxon>
        <taxon>Dothideomycetes</taxon>
        <taxon>Dothideomycetidae</taxon>
        <taxon>Mycosphaerellales</taxon>
        <taxon>Extremaceae</taxon>
        <taxon>Saxophila</taxon>
    </lineage>
</organism>
<evidence type="ECO:0000256" key="1">
    <source>
        <dbReference type="SAM" id="MobiDB-lite"/>
    </source>
</evidence>
<evidence type="ECO:0000256" key="2">
    <source>
        <dbReference type="SAM" id="Phobius"/>
    </source>
</evidence>
<feature type="transmembrane region" description="Helical" evidence="2">
    <location>
        <begin position="161"/>
        <end position="182"/>
    </location>
</feature>
<protein>
    <submittedName>
        <fullName evidence="3">Uncharacterized protein</fullName>
    </submittedName>
</protein>
<reference evidence="3 4" key="1">
    <citation type="submission" date="2023-08" db="EMBL/GenBank/DDBJ databases">
        <title>Black Yeasts Isolated from many extreme environments.</title>
        <authorList>
            <person name="Coleine C."/>
            <person name="Stajich J.E."/>
            <person name="Selbmann L."/>
        </authorList>
    </citation>
    <scope>NUCLEOTIDE SEQUENCE [LARGE SCALE GENOMIC DNA]</scope>
    <source>
        <strain evidence="3 4">CCFEE 5935</strain>
    </source>
</reference>
<name>A0AAV9PI69_9PEZI</name>
<dbReference type="RefSeq" id="XP_064662187.1">
    <property type="nucleotide sequence ID" value="XM_064799432.1"/>
</dbReference>
<keyword evidence="2" id="KW-0812">Transmembrane</keyword>
<evidence type="ECO:0000313" key="4">
    <source>
        <dbReference type="Proteomes" id="UP001337655"/>
    </source>
</evidence>
<feature type="region of interest" description="Disordered" evidence="1">
    <location>
        <begin position="1"/>
        <end position="66"/>
    </location>
</feature>